<name>A0AA36JCQ2_9DINO</name>
<sequence>MDRRVTIVTEGSRGDWQPSVAAGAALRQAGFQVQLLGSTDVKAMAQQYDLFFVETWPISSKDYSTQPKQVEAITENNFVKLTAAAAAIREPMHELVLTRTVEALKTFKPDVVLTSLLSFVETLFICKALKIPVLFFGLQPMLASRHVGVMGVFPVLPDVFRLNLRLWDCLNRHFVSMVNTTAGPILEKLLQVPKRSFSASLAELYEHCSCHPRYPILFGISGTLHLPLPPDFTEMCKVLGPMELEKQEGKDFGEEEDSAALERFLAEGEAPVYIGYGSMICRSGRYMTELSVRALMLAQRRGVLLGGFAEMSEQKVEDLELLAYCKEKA</sequence>
<evidence type="ECO:0000313" key="1">
    <source>
        <dbReference type="EMBL" id="CAJ1403795.1"/>
    </source>
</evidence>
<dbReference type="Gene3D" id="3.40.50.2000">
    <property type="entry name" value="Glycogen Phosphorylase B"/>
    <property type="match status" value="2"/>
</dbReference>
<dbReference type="InterPro" id="IPR050426">
    <property type="entry name" value="Glycosyltransferase_28"/>
</dbReference>
<dbReference type="PANTHER" id="PTHR48050">
    <property type="entry name" value="STEROL 3-BETA-GLUCOSYLTRANSFERASE"/>
    <property type="match status" value="1"/>
</dbReference>
<accession>A0AA36JCQ2</accession>
<gene>
    <name evidence="1" type="ORF">EVOR1521_LOCUS26381</name>
</gene>
<dbReference type="AlphaFoldDB" id="A0AA36JCQ2"/>
<dbReference type="EMBL" id="CAUJNA010003510">
    <property type="protein sequence ID" value="CAJ1403795.1"/>
    <property type="molecule type" value="Genomic_DNA"/>
</dbReference>
<keyword evidence="2" id="KW-1185">Reference proteome</keyword>
<evidence type="ECO:0008006" key="3">
    <source>
        <dbReference type="Google" id="ProtNLM"/>
    </source>
</evidence>
<dbReference type="PANTHER" id="PTHR48050:SF13">
    <property type="entry name" value="STEROL 3-BETA-GLUCOSYLTRANSFERASE UGT80A2"/>
    <property type="match status" value="1"/>
</dbReference>
<proteinExistence type="predicted"/>
<organism evidence="1 2">
    <name type="scientific">Effrenium voratum</name>
    <dbReference type="NCBI Taxonomy" id="2562239"/>
    <lineage>
        <taxon>Eukaryota</taxon>
        <taxon>Sar</taxon>
        <taxon>Alveolata</taxon>
        <taxon>Dinophyceae</taxon>
        <taxon>Suessiales</taxon>
        <taxon>Symbiodiniaceae</taxon>
        <taxon>Effrenium</taxon>
    </lineage>
</organism>
<dbReference type="SUPFAM" id="SSF53756">
    <property type="entry name" value="UDP-Glycosyltransferase/glycogen phosphorylase"/>
    <property type="match status" value="1"/>
</dbReference>
<dbReference type="Proteomes" id="UP001178507">
    <property type="component" value="Unassembled WGS sequence"/>
</dbReference>
<reference evidence="1" key="1">
    <citation type="submission" date="2023-08" db="EMBL/GenBank/DDBJ databases">
        <authorList>
            <person name="Chen Y."/>
            <person name="Shah S."/>
            <person name="Dougan E. K."/>
            <person name="Thang M."/>
            <person name="Chan C."/>
        </authorList>
    </citation>
    <scope>NUCLEOTIDE SEQUENCE</scope>
</reference>
<evidence type="ECO:0000313" key="2">
    <source>
        <dbReference type="Proteomes" id="UP001178507"/>
    </source>
</evidence>
<protein>
    <recommendedName>
        <fullName evidence="3">Glycosyltransferase</fullName>
    </recommendedName>
</protein>
<comment type="caution">
    <text evidence="1">The sequence shown here is derived from an EMBL/GenBank/DDBJ whole genome shotgun (WGS) entry which is preliminary data.</text>
</comment>